<dbReference type="GO" id="GO:0055052">
    <property type="term" value="C:ATP-binding cassette (ABC) transporter complex, substrate-binding subunit-containing"/>
    <property type="evidence" value="ECO:0007669"/>
    <property type="project" value="TreeGrafter"/>
</dbReference>
<keyword evidence="7" id="KW-0472">Membrane</keyword>
<evidence type="ECO:0000256" key="2">
    <source>
        <dbReference type="ARBA" id="ARBA00022448"/>
    </source>
</evidence>
<dbReference type="Gene3D" id="3.40.50.300">
    <property type="entry name" value="P-loop containing nucleotide triphosphate hydrolases"/>
    <property type="match status" value="1"/>
</dbReference>
<dbReference type="PANTHER" id="PTHR43875">
    <property type="entry name" value="MALTODEXTRIN IMPORT ATP-BINDING PROTEIN MSMX"/>
    <property type="match status" value="1"/>
</dbReference>
<reference evidence="9" key="2">
    <citation type="submission" date="2020-09" db="EMBL/GenBank/DDBJ databases">
        <authorList>
            <person name="Sun Q."/>
            <person name="Zhou Y."/>
        </authorList>
    </citation>
    <scope>NUCLEOTIDE SEQUENCE</scope>
    <source>
        <strain evidence="9">CGMCC 1.15320</strain>
    </source>
</reference>
<evidence type="ECO:0000313" key="10">
    <source>
        <dbReference type="Proteomes" id="UP000636264"/>
    </source>
</evidence>
<dbReference type="InterPro" id="IPR013611">
    <property type="entry name" value="Transp-assoc_OB_typ2"/>
</dbReference>
<evidence type="ECO:0000256" key="4">
    <source>
        <dbReference type="ARBA" id="ARBA00022741"/>
    </source>
</evidence>
<dbReference type="SUPFAM" id="SSF50331">
    <property type="entry name" value="MOP-like"/>
    <property type="match status" value="1"/>
</dbReference>
<comment type="caution">
    <text evidence="9">The sequence shown here is derived from an EMBL/GenBank/DDBJ whole genome shotgun (WGS) entry which is preliminary data.</text>
</comment>
<sequence length="382" mass="41519">MSFLKVDNLIKTYGAFHAVDNVSIDVERGKVCSFLGPSGCGKTTTLRCIAGLEQADSGRISLGGRTLFDSEKRIAVPPEERDLGMVFQSYALWPHKTIEANLSLGLRIKGLPSGEIRDRVNEMLELVGMAGTGNRFPASLSGGQQQRVALARAMALRPKCILFDEPLSNLDLLLRERMRFEIRDLLVKIGITAVYVTHDQTEAMVISDHIVVLNKGKIQREGSPSDVYNYPRDRFTAEFLGRTNIVALDRKNSNPGAGIVTAANGVRFSSLDAKRLEDRSETGEFVIAFRPETMLVTDEPTGGQNCIPATVVSSQFLGGTTQIVLDIGQGVHVTAILLGDQSRTENTQAFVSVDPRHVLVLRDSSAATPMAGTPALRVPEPA</sequence>
<evidence type="ECO:0000256" key="6">
    <source>
        <dbReference type="ARBA" id="ARBA00022967"/>
    </source>
</evidence>
<gene>
    <name evidence="9" type="ORF">GCM10011385_35980</name>
</gene>
<dbReference type="SUPFAM" id="SSF52540">
    <property type="entry name" value="P-loop containing nucleoside triphosphate hydrolases"/>
    <property type="match status" value="1"/>
</dbReference>
<keyword evidence="3" id="KW-1003">Cell membrane</keyword>
<dbReference type="InterPro" id="IPR008995">
    <property type="entry name" value="Mo/tungstate-bd_C_term_dom"/>
</dbReference>
<dbReference type="GO" id="GO:0022857">
    <property type="term" value="F:transmembrane transporter activity"/>
    <property type="evidence" value="ECO:0007669"/>
    <property type="project" value="InterPro"/>
</dbReference>
<dbReference type="PROSITE" id="PS50893">
    <property type="entry name" value="ABC_TRANSPORTER_2"/>
    <property type="match status" value="1"/>
</dbReference>
<keyword evidence="2" id="KW-0813">Transport</keyword>
<dbReference type="InterPro" id="IPR047641">
    <property type="entry name" value="ABC_transpr_MalK/UgpC-like"/>
</dbReference>
<dbReference type="EMBL" id="BMIF01000014">
    <property type="protein sequence ID" value="GGA78652.1"/>
    <property type="molecule type" value="Genomic_DNA"/>
</dbReference>
<dbReference type="PANTHER" id="PTHR43875:SF15">
    <property type="entry name" value="TREHALOSE IMPORT ATP-BINDING PROTEIN SUGC"/>
    <property type="match status" value="1"/>
</dbReference>
<evidence type="ECO:0000313" key="9">
    <source>
        <dbReference type="EMBL" id="GGA78652.1"/>
    </source>
</evidence>
<proteinExistence type="inferred from homology"/>
<organism evidence="9 10">
    <name type="scientific">Nitratireductor aestuarii</name>
    <dbReference type="NCBI Taxonomy" id="1735103"/>
    <lineage>
        <taxon>Bacteria</taxon>
        <taxon>Pseudomonadati</taxon>
        <taxon>Pseudomonadota</taxon>
        <taxon>Alphaproteobacteria</taxon>
        <taxon>Hyphomicrobiales</taxon>
        <taxon>Phyllobacteriaceae</taxon>
        <taxon>Nitratireductor</taxon>
    </lineage>
</organism>
<dbReference type="Pfam" id="PF00005">
    <property type="entry name" value="ABC_tran"/>
    <property type="match status" value="1"/>
</dbReference>
<name>A0A916S026_9HYPH</name>
<evidence type="ECO:0000256" key="1">
    <source>
        <dbReference type="ARBA" id="ARBA00005417"/>
    </source>
</evidence>
<accession>A0A916S026</accession>
<dbReference type="RefSeq" id="WP_188722491.1">
    <property type="nucleotide sequence ID" value="NZ_BMIF01000014.1"/>
</dbReference>
<dbReference type="Pfam" id="PF08402">
    <property type="entry name" value="TOBE_2"/>
    <property type="match status" value="1"/>
</dbReference>
<reference evidence="9" key="1">
    <citation type="journal article" date="2014" name="Int. J. Syst. Evol. Microbiol.">
        <title>Complete genome sequence of Corynebacterium casei LMG S-19264T (=DSM 44701T), isolated from a smear-ripened cheese.</title>
        <authorList>
            <consortium name="US DOE Joint Genome Institute (JGI-PGF)"/>
            <person name="Walter F."/>
            <person name="Albersmeier A."/>
            <person name="Kalinowski J."/>
            <person name="Ruckert C."/>
        </authorList>
    </citation>
    <scope>NUCLEOTIDE SEQUENCE</scope>
    <source>
        <strain evidence="9">CGMCC 1.15320</strain>
    </source>
</reference>
<evidence type="ECO:0000259" key="8">
    <source>
        <dbReference type="PROSITE" id="PS50893"/>
    </source>
</evidence>
<dbReference type="Proteomes" id="UP000636264">
    <property type="component" value="Unassembled WGS sequence"/>
</dbReference>
<dbReference type="GO" id="GO:0016887">
    <property type="term" value="F:ATP hydrolysis activity"/>
    <property type="evidence" value="ECO:0007669"/>
    <property type="project" value="InterPro"/>
</dbReference>
<evidence type="ECO:0000256" key="5">
    <source>
        <dbReference type="ARBA" id="ARBA00022840"/>
    </source>
</evidence>
<dbReference type="PROSITE" id="PS00211">
    <property type="entry name" value="ABC_TRANSPORTER_1"/>
    <property type="match status" value="1"/>
</dbReference>
<dbReference type="AlphaFoldDB" id="A0A916S026"/>
<dbReference type="FunFam" id="3.40.50.300:FF:000425">
    <property type="entry name" value="Probable ABC transporter, ATP-binding subunit"/>
    <property type="match status" value="1"/>
</dbReference>
<dbReference type="GO" id="GO:0015697">
    <property type="term" value="P:quaternary ammonium group transport"/>
    <property type="evidence" value="ECO:0007669"/>
    <property type="project" value="UniProtKB-ARBA"/>
</dbReference>
<evidence type="ECO:0000256" key="3">
    <source>
        <dbReference type="ARBA" id="ARBA00022475"/>
    </source>
</evidence>
<protein>
    <submittedName>
        <fullName evidence="9">ABC transporter ATP-binding protein</fullName>
    </submittedName>
</protein>
<keyword evidence="4" id="KW-0547">Nucleotide-binding</keyword>
<dbReference type="SMART" id="SM00382">
    <property type="entry name" value="AAA"/>
    <property type="match status" value="1"/>
</dbReference>
<comment type="similarity">
    <text evidence="1">Belongs to the ABC transporter superfamily.</text>
</comment>
<dbReference type="InterPro" id="IPR003593">
    <property type="entry name" value="AAA+_ATPase"/>
</dbReference>
<evidence type="ECO:0000256" key="7">
    <source>
        <dbReference type="ARBA" id="ARBA00023136"/>
    </source>
</evidence>
<keyword evidence="6" id="KW-1278">Translocase</keyword>
<feature type="domain" description="ABC transporter" evidence="8">
    <location>
        <begin position="4"/>
        <end position="240"/>
    </location>
</feature>
<dbReference type="InterPro" id="IPR003439">
    <property type="entry name" value="ABC_transporter-like_ATP-bd"/>
</dbReference>
<keyword evidence="10" id="KW-1185">Reference proteome</keyword>
<keyword evidence="5 9" id="KW-0067">ATP-binding</keyword>
<dbReference type="InterPro" id="IPR017871">
    <property type="entry name" value="ABC_transporter-like_CS"/>
</dbReference>
<dbReference type="InterPro" id="IPR027417">
    <property type="entry name" value="P-loop_NTPase"/>
</dbReference>
<dbReference type="GO" id="GO:0005524">
    <property type="term" value="F:ATP binding"/>
    <property type="evidence" value="ECO:0007669"/>
    <property type="project" value="UniProtKB-KW"/>
</dbReference>